<organism evidence="1 2">
    <name type="scientific">Popillia japonica</name>
    <name type="common">Japanese beetle</name>
    <dbReference type="NCBI Taxonomy" id="7064"/>
    <lineage>
        <taxon>Eukaryota</taxon>
        <taxon>Metazoa</taxon>
        <taxon>Ecdysozoa</taxon>
        <taxon>Arthropoda</taxon>
        <taxon>Hexapoda</taxon>
        <taxon>Insecta</taxon>
        <taxon>Pterygota</taxon>
        <taxon>Neoptera</taxon>
        <taxon>Endopterygota</taxon>
        <taxon>Coleoptera</taxon>
        <taxon>Polyphaga</taxon>
        <taxon>Scarabaeiformia</taxon>
        <taxon>Scarabaeidae</taxon>
        <taxon>Rutelinae</taxon>
        <taxon>Popillia</taxon>
    </lineage>
</organism>
<name>A0AAW1L9A4_POPJA</name>
<accession>A0AAW1L9A4</accession>
<sequence length="99" mass="11589">MILIAGFQRAFDSVNREKLWQDLEDIGISKKNNKLMSIRMVMIEEGHTYKFEFNRSLRQGDILIVINAIYKEEGGKRHHRMKTSASFVLYGQRRNNSGI</sequence>
<evidence type="ECO:0000313" key="2">
    <source>
        <dbReference type="Proteomes" id="UP001458880"/>
    </source>
</evidence>
<dbReference type="AlphaFoldDB" id="A0AAW1L9A4"/>
<comment type="caution">
    <text evidence="1">The sequence shown here is derived from an EMBL/GenBank/DDBJ whole genome shotgun (WGS) entry which is preliminary data.</text>
</comment>
<reference evidence="1 2" key="1">
    <citation type="journal article" date="2024" name="BMC Genomics">
        <title>De novo assembly and annotation of Popillia japonica's genome with initial clues to its potential as an invasive pest.</title>
        <authorList>
            <person name="Cucini C."/>
            <person name="Boschi S."/>
            <person name="Funari R."/>
            <person name="Cardaioli E."/>
            <person name="Iannotti N."/>
            <person name="Marturano G."/>
            <person name="Paoli F."/>
            <person name="Bruttini M."/>
            <person name="Carapelli A."/>
            <person name="Frati F."/>
            <person name="Nardi F."/>
        </authorList>
    </citation>
    <scope>NUCLEOTIDE SEQUENCE [LARGE SCALE GENOMIC DNA]</scope>
    <source>
        <strain evidence="1">DMR45628</strain>
    </source>
</reference>
<dbReference type="EMBL" id="JASPKY010000153">
    <property type="protein sequence ID" value="KAK9730059.1"/>
    <property type="molecule type" value="Genomic_DNA"/>
</dbReference>
<dbReference type="Proteomes" id="UP001458880">
    <property type="component" value="Unassembled WGS sequence"/>
</dbReference>
<keyword evidence="2" id="KW-1185">Reference proteome</keyword>
<evidence type="ECO:0000313" key="1">
    <source>
        <dbReference type="EMBL" id="KAK9730059.1"/>
    </source>
</evidence>
<gene>
    <name evidence="1" type="ORF">QE152_g15502</name>
</gene>
<evidence type="ECO:0008006" key="3">
    <source>
        <dbReference type="Google" id="ProtNLM"/>
    </source>
</evidence>
<proteinExistence type="predicted"/>
<protein>
    <recommendedName>
        <fullName evidence="3">Reverse transcriptase</fullName>
    </recommendedName>
</protein>